<accession>A0A7Y3T833</accession>
<dbReference type="SUPFAM" id="SSF47413">
    <property type="entry name" value="lambda repressor-like DNA-binding domains"/>
    <property type="match status" value="1"/>
</dbReference>
<comment type="caution">
    <text evidence="7">The sequence shown here is derived from an EMBL/GenBank/DDBJ whole genome shotgun (WGS) entry which is preliminary data.</text>
</comment>
<proteinExistence type="inferred from homology"/>
<dbReference type="EMBL" id="PKQI01000003">
    <property type="protein sequence ID" value="NNV22684.1"/>
    <property type="molecule type" value="Genomic_DNA"/>
</dbReference>
<keyword evidence="4" id="KW-0804">Transcription</keyword>
<sequence length="129" mass="14879">MRTATALRVCDQMTFKKRALQRPLPKRSFAMSKKKPIMDWEAIKAEVHRRRMTLTELAVRSGLHPSILRKVKTMTHYAGQEALATFIDQKPENLWPDRYPKKSSGILDTTKWPPLESQKSNAAFDRKAA</sequence>
<gene>
    <name evidence="7" type="ORF">EHE22_19930</name>
</gene>
<keyword evidence="3" id="KW-0238">DNA-binding</keyword>
<dbReference type="Gene3D" id="1.10.260.40">
    <property type="entry name" value="lambda repressor-like DNA-binding domains"/>
    <property type="match status" value="1"/>
</dbReference>
<dbReference type="InterPro" id="IPR038722">
    <property type="entry name" value="Ner_HTH_dom"/>
</dbReference>
<protein>
    <submittedName>
        <fullName evidence="7">Transcriptional regulator</fullName>
    </submittedName>
</protein>
<name>A0A7Y3T833_9HYPH</name>
<dbReference type="InterPro" id="IPR010982">
    <property type="entry name" value="Lambda_DNA-bd_dom_sf"/>
</dbReference>
<evidence type="ECO:0000256" key="5">
    <source>
        <dbReference type="SAM" id="MobiDB-lite"/>
    </source>
</evidence>
<dbReference type="Proteomes" id="UP000526233">
    <property type="component" value="Unassembled WGS sequence"/>
</dbReference>
<dbReference type="AlphaFoldDB" id="A0A7Y3T833"/>
<evidence type="ECO:0000313" key="7">
    <source>
        <dbReference type="EMBL" id="NNV22684.1"/>
    </source>
</evidence>
<evidence type="ECO:0000313" key="8">
    <source>
        <dbReference type="Proteomes" id="UP000526233"/>
    </source>
</evidence>
<evidence type="ECO:0000259" key="6">
    <source>
        <dbReference type="Pfam" id="PF13693"/>
    </source>
</evidence>
<dbReference type="GO" id="GO:0003677">
    <property type="term" value="F:DNA binding"/>
    <property type="evidence" value="ECO:0007669"/>
    <property type="project" value="UniProtKB-KW"/>
</dbReference>
<dbReference type="Pfam" id="PF13693">
    <property type="entry name" value="HTH_35"/>
    <property type="match status" value="1"/>
</dbReference>
<feature type="region of interest" description="Disordered" evidence="5">
    <location>
        <begin position="98"/>
        <end position="129"/>
    </location>
</feature>
<evidence type="ECO:0000256" key="2">
    <source>
        <dbReference type="ARBA" id="ARBA00023015"/>
    </source>
</evidence>
<evidence type="ECO:0000256" key="1">
    <source>
        <dbReference type="ARBA" id="ARBA00006157"/>
    </source>
</evidence>
<reference evidence="7 8" key="1">
    <citation type="submission" date="2018-11" db="EMBL/GenBank/DDBJ databases">
        <title>Genome sequencing and analysis.</title>
        <authorList>
            <person name="Huang Y.-T."/>
        </authorList>
    </citation>
    <scope>NUCLEOTIDE SEQUENCE [LARGE SCALE GENOMIC DNA]</scope>
    <source>
        <strain evidence="7 8">SHIN</strain>
    </source>
</reference>
<organism evidence="7 8">
    <name type="scientific">Brucella pseudogrignonensis</name>
    <dbReference type="NCBI Taxonomy" id="419475"/>
    <lineage>
        <taxon>Bacteria</taxon>
        <taxon>Pseudomonadati</taxon>
        <taxon>Pseudomonadota</taxon>
        <taxon>Alphaproteobacteria</taxon>
        <taxon>Hyphomicrobiales</taxon>
        <taxon>Brucellaceae</taxon>
        <taxon>Brucella/Ochrobactrum group</taxon>
        <taxon>Brucella</taxon>
    </lineage>
</organism>
<keyword evidence="2" id="KW-0805">Transcription regulation</keyword>
<feature type="domain" description="Ner winged helix-turn-helix DNA-binding" evidence="6">
    <location>
        <begin position="39"/>
        <end position="109"/>
    </location>
</feature>
<evidence type="ECO:0000256" key="4">
    <source>
        <dbReference type="ARBA" id="ARBA00023163"/>
    </source>
</evidence>
<comment type="similarity">
    <text evidence="1">Belongs to the ner transcriptional regulatory family.</text>
</comment>
<evidence type="ECO:0000256" key="3">
    <source>
        <dbReference type="ARBA" id="ARBA00023125"/>
    </source>
</evidence>